<organism evidence="1 2">
    <name type="scientific">Apiospora arundinis</name>
    <dbReference type="NCBI Taxonomy" id="335852"/>
    <lineage>
        <taxon>Eukaryota</taxon>
        <taxon>Fungi</taxon>
        <taxon>Dikarya</taxon>
        <taxon>Ascomycota</taxon>
        <taxon>Pezizomycotina</taxon>
        <taxon>Sordariomycetes</taxon>
        <taxon>Xylariomycetidae</taxon>
        <taxon>Amphisphaeriales</taxon>
        <taxon>Apiosporaceae</taxon>
        <taxon>Apiospora</taxon>
    </lineage>
</organism>
<protein>
    <submittedName>
        <fullName evidence="1">Uncharacterized protein</fullName>
    </submittedName>
</protein>
<accession>A0ABR2JH35</accession>
<name>A0ABR2JH35_9PEZI</name>
<evidence type="ECO:0000313" key="1">
    <source>
        <dbReference type="EMBL" id="KAK8877041.1"/>
    </source>
</evidence>
<proteinExistence type="predicted"/>
<keyword evidence="2" id="KW-1185">Reference proteome</keyword>
<reference evidence="1 2" key="1">
    <citation type="journal article" date="2024" name="IMA Fungus">
        <title>Apiospora arundinis, a panoply of carbohydrate-active enzymes and secondary metabolites.</title>
        <authorList>
            <person name="Sorensen T."/>
            <person name="Petersen C."/>
            <person name="Muurmann A.T."/>
            <person name="Christiansen J.V."/>
            <person name="Brundto M.L."/>
            <person name="Overgaard C.K."/>
            <person name="Boysen A.T."/>
            <person name="Wollenberg R.D."/>
            <person name="Larsen T.O."/>
            <person name="Sorensen J.L."/>
            <person name="Nielsen K.L."/>
            <person name="Sondergaard T.E."/>
        </authorList>
    </citation>
    <scope>NUCLEOTIDE SEQUENCE [LARGE SCALE GENOMIC DNA]</scope>
    <source>
        <strain evidence="1 2">AAU 773</strain>
    </source>
</reference>
<evidence type="ECO:0000313" key="2">
    <source>
        <dbReference type="Proteomes" id="UP001390339"/>
    </source>
</evidence>
<dbReference type="EMBL" id="JAPCWZ010000002">
    <property type="protein sequence ID" value="KAK8877041.1"/>
    <property type="molecule type" value="Genomic_DNA"/>
</dbReference>
<sequence>MVGHVGLNLDLVGRNVGPEEASIRLFLILQDVNALQRVLVCLFQGGDLHVEVLRAHLQVLVLTIQTPSFGSEATVALLESSIVDQSLSAQLLALLQLPRQLLIGFLESLSVLLPMTCQNLGSVGLVAAALVLLAKGGVLAGQAVPLVLDGGEAAGPLLLGSLEPCDLSLFLGGATQLIGTSLLVREGMDAAIAD</sequence>
<comment type="caution">
    <text evidence="1">The sequence shown here is derived from an EMBL/GenBank/DDBJ whole genome shotgun (WGS) entry which is preliminary data.</text>
</comment>
<gene>
    <name evidence="1" type="ORF">PGQ11_001987</name>
</gene>
<dbReference type="Proteomes" id="UP001390339">
    <property type="component" value="Unassembled WGS sequence"/>
</dbReference>